<proteinExistence type="predicted"/>
<evidence type="ECO:0000313" key="3">
    <source>
        <dbReference type="Proteomes" id="UP000188268"/>
    </source>
</evidence>
<evidence type="ECO:0000259" key="1">
    <source>
        <dbReference type="PROSITE" id="PS52045"/>
    </source>
</evidence>
<feature type="domain" description="Neprosin PEP catalytic" evidence="1">
    <location>
        <begin position="1"/>
        <end position="78"/>
    </location>
</feature>
<name>A0A1R3I6P2_COCAP</name>
<organism evidence="2 3">
    <name type="scientific">Corchorus capsularis</name>
    <name type="common">Jute</name>
    <dbReference type="NCBI Taxonomy" id="210143"/>
    <lineage>
        <taxon>Eukaryota</taxon>
        <taxon>Viridiplantae</taxon>
        <taxon>Streptophyta</taxon>
        <taxon>Embryophyta</taxon>
        <taxon>Tracheophyta</taxon>
        <taxon>Spermatophyta</taxon>
        <taxon>Magnoliopsida</taxon>
        <taxon>eudicotyledons</taxon>
        <taxon>Gunneridae</taxon>
        <taxon>Pentapetalae</taxon>
        <taxon>rosids</taxon>
        <taxon>malvids</taxon>
        <taxon>Malvales</taxon>
        <taxon>Malvaceae</taxon>
        <taxon>Grewioideae</taxon>
        <taxon>Apeibeae</taxon>
        <taxon>Corchorus</taxon>
    </lineage>
</organism>
<dbReference type="AlphaFoldDB" id="A0A1R3I6P2"/>
<protein>
    <recommendedName>
        <fullName evidence="1">Neprosin PEP catalytic domain-containing protein</fullName>
    </recommendedName>
</protein>
<dbReference type="Proteomes" id="UP000188268">
    <property type="component" value="Unassembled WGS sequence"/>
</dbReference>
<dbReference type="InterPro" id="IPR004314">
    <property type="entry name" value="Neprosin"/>
</dbReference>
<comment type="caution">
    <text evidence="2">The sequence shown here is derived from an EMBL/GenBank/DDBJ whole genome shotgun (WGS) entry which is preliminary data.</text>
</comment>
<dbReference type="Gramene" id="OMO78181">
    <property type="protein sequence ID" value="OMO78181"/>
    <property type="gene ID" value="CCACVL1_14590"/>
</dbReference>
<dbReference type="EMBL" id="AWWV01010603">
    <property type="protein sequence ID" value="OMO78181.1"/>
    <property type="molecule type" value="Genomic_DNA"/>
</dbReference>
<keyword evidence="3" id="KW-1185">Reference proteome</keyword>
<reference evidence="2 3" key="1">
    <citation type="submission" date="2013-09" db="EMBL/GenBank/DDBJ databases">
        <title>Corchorus capsularis genome sequencing.</title>
        <authorList>
            <person name="Alam M."/>
            <person name="Haque M.S."/>
            <person name="Islam M.S."/>
            <person name="Emdad E.M."/>
            <person name="Islam M.M."/>
            <person name="Ahmed B."/>
            <person name="Halim A."/>
            <person name="Hossen Q.M.M."/>
            <person name="Hossain M.Z."/>
            <person name="Ahmed R."/>
            <person name="Khan M.M."/>
            <person name="Islam R."/>
            <person name="Rashid M.M."/>
            <person name="Khan S.A."/>
            <person name="Rahman M.S."/>
            <person name="Alam M."/>
        </authorList>
    </citation>
    <scope>NUCLEOTIDE SEQUENCE [LARGE SCALE GENOMIC DNA]</scope>
    <source>
        <strain evidence="3">cv. CVL-1</strain>
        <tissue evidence="2">Whole seedling</tissue>
    </source>
</reference>
<dbReference type="Pfam" id="PF03080">
    <property type="entry name" value="Neprosin"/>
    <property type="match status" value="1"/>
</dbReference>
<dbReference type="PROSITE" id="PS52045">
    <property type="entry name" value="NEPROSIN_PEP_CD"/>
    <property type="match status" value="1"/>
</dbReference>
<accession>A0A1R3I6P2</accession>
<evidence type="ECO:0000313" key="2">
    <source>
        <dbReference type="EMBL" id="OMO78181.1"/>
    </source>
</evidence>
<gene>
    <name evidence="2" type="ORF">CCACVL1_14590</name>
</gene>
<sequence length="86" mass="10033">MGTGKYPEPNIQIWKSGYFIRARYVNEHYKLVDAEPDRMVKYLNSDSSCYRLLYYTYPSVFNQVVRYGGPGGTAIECRWIPPLLSK</sequence>